<dbReference type="InterPro" id="IPR000873">
    <property type="entry name" value="AMP-dep_synth/lig_dom"/>
</dbReference>
<dbReference type="InterPro" id="IPR042099">
    <property type="entry name" value="ANL_N_sf"/>
</dbReference>
<gene>
    <name evidence="3" type="ORF">D5H75_06175</name>
</gene>
<dbReference type="Gene3D" id="3.40.50.12780">
    <property type="entry name" value="N-terminal domain of ligase-like"/>
    <property type="match status" value="1"/>
</dbReference>
<dbReference type="PROSITE" id="PS00455">
    <property type="entry name" value="AMP_BINDING"/>
    <property type="match status" value="1"/>
</dbReference>
<protein>
    <recommendedName>
        <fullName evidence="2">AMP-dependent synthetase/ligase domain-containing protein</fullName>
    </recommendedName>
</protein>
<organism evidence="3 4">
    <name type="scientific">Bailinhaonella thermotolerans</name>
    <dbReference type="NCBI Taxonomy" id="1070861"/>
    <lineage>
        <taxon>Bacteria</taxon>
        <taxon>Bacillati</taxon>
        <taxon>Actinomycetota</taxon>
        <taxon>Actinomycetes</taxon>
        <taxon>Streptosporangiales</taxon>
        <taxon>Streptosporangiaceae</taxon>
        <taxon>Bailinhaonella</taxon>
    </lineage>
</organism>
<evidence type="ECO:0000313" key="4">
    <source>
        <dbReference type="Proteomes" id="UP000265768"/>
    </source>
</evidence>
<dbReference type="InterPro" id="IPR050237">
    <property type="entry name" value="ATP-dep_AMP-bd_enzyme"/>
</dbReference>
<dbReference type="Proteomes" id="UP000265768">
    <property type="component" value="Unassembled WGS sequence"/>
</dbReference>
<proteinExistence type="predicted"/>
<dbReference type="InterPro" id="IPR020845">
    <property type="entry name" value="AMP-binding_CS"/>
</dbReference>
<comment type="caution">
    <text evidence="3">The sequence shown here is derived from an EMBL/GenBank/DDBJ whole genome shotgun (WGS) entry which is preliminary data.</text>
</comment>
<dbReference type="Pfam" id="PF00501">
    <property type="entry name" value="AMP-binding"/>
    <property type="match status" value="1"/>
</dbReference>
<dbReference type="SUPFAM" id="SSF56801">
    <property type="entry name" value="Acetyl-CoA synthetase-like"/>
    <property type="match status" value="1"/>
</dbReference>
<dbReference type="PANTHER" id="PTHR43767:SF1">
    <property type="entry name" value="NONRIBOSOMAL PEPTIDE SYNTHASE PES1 (EUROFUNG)-RELATED"/>
    <property type="match status" value="1"/>
</dbReference>
<sequence length="541" mass="57358">MSVFVLADRVRDVAREAPGRTAVVEADGSRRTYAELSRAAERLAPGLREAGISEGTLTVFMVPPGFEGCVIGVALSRVGAPAVGIEPSLGPRVVAGCLRRVEPEAFVGIPLAHLGRVAYGWGRGSVRVKLVTGGTFPGARRVGTLFRGAGPAEDEAGEAPPPPAVRPDDPALIAFTTGSTGMPKPAVFTHAEAGAMLEVMRGTWGWDDGDVPVDMPTFPAFWLIGLSAGGTVVVPPMDFARGGPAKADPARLLETIDRHGVRSMFASPALLENLSRHAAAHGRTAPSLERVVCGGAPVHGPLMRRVRRMLGPGGEVYSAYGTTEALPSAQIAGREVLETTWELTEQGAGVCLGRPLAGVSAEVVGFVDGPIESWADAVRLPPDEIGEIVVRGPNISQTYYRSEEQTRANKIPDPEGRSWHRTGDAGYRDAEGRLWLVGRVSHRVDTKDGTIFPLQVEPIVNTHPAVRRSALVGVDGVPIVVIEPEPDLPRPDPATIMAELPVPLAGITTVLVHPGFPVDTRHNAKVDRPALARWAESRLPR</sequence>
<dbReference type="AlphaFoldDB" id="A0A3A4B686"/>
<dbReference type="NCBIfam" id="NF006754">
    <property type="entry name" value="PRK09274.1"/>
    <property type="match status" value="1"/>
</dbReference>
<dbReference type="EMBL" id="QZEY01000002">
    <property type="protein sequence ID" value="RJL34077.1"/>
    <property type="molecule type" value="Genomic_DNA"/>
</dbReference>
<dbReference type="OrthoDB" id="812569at2"/>
<feature type="region of interest" description="Disordered" evidence="1">
    <location>
        <begin position="402"/>
        <end position="424"/>
    </location>
</feature>
<name>A0A3A4B686_9ACTN</name>
<feature type="domain" description="AMP-dependent synthetase/ligase" evidence="2">
    <location>
        <begin position="11"/>
        <end position="400"/>
    </location>
</feature>
<accession>A0A3A4B686</accession>
<evidence type="ECO:0000313" key="3">
    <source>
        <dbReference type="EMBL" id="RJL34077.1"/>
    </source>
</evidence>
<reference evidence="3 4" key="1">
    <citation type="submission" date="2018-09" db="EMBL/GenBank/DDBJ databases">
        <title>YIM 75507 draft genome.</title>
        <authorList>
            <person name="Tang S."/>
            <person name="Feng Y."/>
        </authorList>
    </citation>
    <scope>NUCLEOTIDE SEQUENCE [LARGE SCALE GENOMIC DNA]</scope>
    <source>
        <strain evidence="3 4">YIM 75507</strain>
    </source>
</reference>
<evidence type="ECO:0000256" key="1">
    <source>
        <dbReference type="SAM" id="MobiDB-lite"/>
    </source>
</evidence>
<dbReference type="RefSeq" id="WP_119925377.1">
    <property type="nucleotide sequence ID" value="NZ_QZEY01000002.1"/>
</dbReference>
<keyword evidence="4" id="KW-1185">Reference proteome</keyword>
<dbReference type="PANTHER" id="PTHR43767">
    <property type="entry name" value="LONG-CHAIN-FATTY-ACID--COA LIGASE"/>
    <property type="match status" value="1"/>
</dbReference>
<evidence type="ECO:0000259" key="2">
    <source>
        <dbReference type="Pfam" id="PF00501"/>
    </source>
</evidence>